<dbReference type="AlphaFoldDB" id="H5TDQ5"/>
<reference evidence="1 2" key="2">
    <citation type="journal article" date="2017" name="Antonie Van Leeuwenhoek">
        <title>Rhizobium rhizosphaerae sp. nov., a novel species isolated from rice rhizosphere.</title>
        <authorList>
            <person name="Zhao J.J."/>
            <person name="Zhang J."/>
            <person name="Zhang R.J."/>
            <person name="Zhang C.W."/>
            <person name="Yin H.Q."/>
            <person name="Zhang X.X."/>
        </authorList>
    </citation>
    <scope>NUCLEOTIDE SEQUENCE [LARGE SCALE GENOMIC DNA]</scope>
    <source>
        <strain evidence="1 2">ACAM 611</strain>
    </source>
</reference>
<protein>
    <submittedName>
        <fullName evidence="1">Uncharacterized protein</fullName>
    </submittedName>
</protein>
<dbReference type="EMBL" id="BAET01000028">
    <property type="protein sequence ID" value="GAB56432.1"/>
    <property type="molecule type" value="Genomic_DNA"/>
</dbReference>
<organism evidence="1 2">
    <name type="scientific">Glaciecola punicea ACAM 611</name>
    <dbReference type="NCBI Taxonomy" id="1121923"/>
    <lineage>
        <taxon>Bacteria</taxon>
        <taxon>Pseudomonadati</taxon>
        <taxon>Pseudomonadota</taxon>
        <taxon>Gammaproteobacteria</taxon>
        <taxon>Alteromonadales</taxon>
        <taxon>Alteromonadaceae</taxon>
        <taxon>Glaciecola</taxon>
    </lineage>
</organism>
<reference evidence="1 2" key="1">
    <citation type="journal article" date="2012" name="J. Bacteriol.">
        <title>Genome sequence of proteorhodopsin-containing sea ice bacterium Glaciecola punicea ACAM 611T.</title>
        <authorList>
            <person name="Qin Q.-L."/>
            <person name="Xie B.-B."/>
            <person name="Shu Y.-L."/>
            <person name="Rong J.-C."/>
            <person name="Zhao D.-L."/>
            <person name="Zhang X.-Y."/>
            <person name="Chen X.-L."/>
            <person name="Zhou B.-C."/>
            <person name="Zhanga Y.-Z."/>
        </authorList>
    </citation>
    <scope>NUCLEOTIDE SEQUENCE [LARGE SCALE GENOMIC DNA]</scope>
    <source>
        <strain evidence="1 2">ACAM 611</strain>
    </source>
</reference>
<keyword evidence="2" id="KW-1185">Reference proteome</keyword>
<evidence type="ECO:0000313" key="1">
    <source>
        <dbReference type="EMBL" id="GAB56432.1"/>
    </source>
</evidence>
<accession>H5TDQ5</accession>
<gene>
    <name evidence="1" type="ORF">GPUN_2317</name>
</gene>
<comment type="caution">
    <text evidence="1">The sequence shown here is derived from an EMBL/GenBank/DDBJ whole genome shotgun (WGS) entry which is preliminary data.</text>
</comment>
<proteinExistence type="predicted"/>
<dbReference type="Proteomes" id="UP000053586">
    <property type="component" value="Unassembled WGS sequence"/>
</dbReference>
<name>H5TDQ5_9ALTE</name>
<evidence type="ECO:0000313" key="2">
    <source>
        <dbReference type="Proteomes" id="UP000053586"/>
    </source>
</evidence>
<sequence length="63" mass="7230">MFAFINSLANEQAMHLINQVLDNSPNDSKLWRQLAQLARNYYLQGQVALLRNISVLENLIVSE</sequence>